<keyword evidence="3" id="KW-1185">Reference proteome</keyword>
<reference evidence="2 3" key="1">
    <citation type="journal article" date="2024" name="Nat. Commun.">
        <title>Phylogenomics reveals the evolutionary origins of lichenization in chlorophyte algae.</title>
        <authorList>
            <person name="Puginier C."/>
            <person name="Libourel C."/>
            <person name="Otte J."/>
            <person name="Skaloud P."/>
            <person name="Haon M."/>
            <person name="Grisel S."/>
            <person name="Petersen M."/>
            <person name="Berrin J.G."/>
            <person name="Delaux P.M."/>
            <person name="Dal Grande F."/>
            <person name="Keller J."/>
        </authorList>
    </citation>
    <scope>NUCLEOTIDE SEQUENCE [LARGE SCALE GENOMIC DNA]</scope>
    <source>
        <strain evidence="2 3">SAG 2145</strain>
    </source>
</reference>
<feature type="compositionally biased region" description="Basic and acidic residues" evidence="1">
    <location>
        <begin position="118"/>
        <end position="142"/>
    </location>
</feature>
<evidence type="ECO:0000313" key="3">
    <source>
        <dbReference type="Proteomes" id="UP001438707"/>
    </source>
</evidence>
<name>A0AAW1QXQ5_9CHLO</name>
<dbReference type="AlphaFoldDB" id="A0AAW1QXQ5"/>
<gene>
    <name evidence="2" type="ORF">WJX74_000865</name>
</gene>
<sequence>MSSAISLEAYADIYDQLTGASGLARAVPAKEHPCYKFQELKQVLQLHGLQCGGRGTKQHVDLRAELQAADLVTLGWADPSVDLQASIIEATNIFPCVPAFYNSQEAPEKADTNLLPESDGKPCKQPDHANNHLPEQRLEPHSQPDFQPDATQEDPMGRTAMLPALKTKGHAPDLKQCGFAGENSMPLLADATGQDSSVFPPGDEATTSSLKQVDKQVQQGISQLQLQHETVVQDRAQLITSHATSLQGRRVAFILPEACQMMDAANYLDLLHAGLQTGQVREALPGCSAAHDYAAVRIKPNSTCPPEGAPALPRAEAQARRVDLTRDLHVRHRCSHLRQFLEKSNLQLQDAWCLLEPVASSPISIPAHLGTLGPQDCPPSDPKSPLPCSRQPSISLSPPIFMPPSALSTARAGISLQDVVWAQLGGAHWPATVLYIDTTQAQIRLLGVEVIKELPMLMLSPYSQDAAKRKANLVSAAGIRAVSDAEAMLALTA</sequence>
<feature type="region of interest" description="Disordered" evidence="1">
    <location>
        <begin position="107"/>
        <end position="154"/>
    </location>
</feature>
<accession>A0AAW1QXQ5</accession>
<organism evidence="2 3">
    <name type="scientific">Apatococcus lobatus</name>
    <dbReference type="NCBI Taxonomy" id="904363"/>
    <lineage>
        <taxon>Eukaryota</taxon>
        <taxon>Viridiplantae</taxon>
        <taxon>Chlorophyta</taxon>
        <taxon>core chlorophytes</taxon>
        <taxon>Trebouxiophyceae</taxon>
        <taxon>Chlorellales</taxon>
        <taxon>Chlorellaceae</taxon>
        <taxon>Apatococcus</taxon>
    </lineage>
</organism>
<protein>
    <submittedName>
        <fullName evidence="2">Uncharacterized protein</fullName>
    </submittedName>
</protein>
<evidence type="ECO:0000313" key="2">
    <source>
        <dbReference type="EMBL" id="KAK9825954.1"/>
    </source>
</evidence>
<evidence type="ECO:0000256" key="1">
    <source>
        <dbReference type="SAM" id="MobiDB-lite"/>
    </source>
</evidence>
<dbReference type="EMBL" id="JALJOS010000022">
    <property type="protein sequence ID" value="KAK9825954.1"/>
    <property type="molecule type" value="Genomic_DNA"/>
</dbReference>
<proteinExistence type="predicted"/>
<comment type="caution">
    <text evidence="2">The sequence shown here is derived from an EMBL/GenBank/DDBJ whole genome shotgun (WGS) entry which is preliminary data.</text>
</comment>
<dbReference type="Proteomes" id="UP001438707">
    <property type="component" value="Unassembled WGS sequence"/>
</dbReference>